<evidence type="ECO:0000313" key="1">
    <source>
        <dbReference type="EMBL" id="MBB5803050.1"/>
    </source>
</evidence>
<accession>A0A7W9M0K8</accession>
<proteinExistence type="predicted"/>
<reference evidence="1 2" key="1">
    <citation type="submission" date="2020-08" db="EMBL/GenBank/DDBJ databases">
        <title>Sequencing the genomes of 1000 actinobacteria strains.</title>
        <authorList>
            <person name="Klenk H.-P."/>
        </authorList>
    </citation>
    <scope>NUCLEOTIDE SEQUENCE [LARGE SCALE GENOMIC DNA]</scope>
    <source>
        <strain evidence="1 2">DSM 45486</strain>
    </source>
</reference>
<sequence length="109" mass="11758">MTIPRPAGFGSGQYNLTVAYAQADKNTGHPYNTDTVTRTLVTTEEGGDATSAPYRHNYTWDGFWPETSPLDLVTDNGSLTFGNPTGSGPNVDWLQLAPLVVASSVKPRR</sequence>
<protein>
    <submittedName>
        <fullName evidence="1">Uncharacterized protein</fullName>
    </submittedName>
</protein>
<dbReference type="Proteomes" id="UP000552097">
    <property type="component" value="Unassembled WGS sequence"/>
</dbReference>
<evidence type="ECO:0000313" key="2">
    <source>
        <dbReference type="Proteomes" id="UP000552097"/>
    </source>
</evidence>
<organism evidence="1 2">
    <name type="scientific">Saccharothrix ecbatanensis</name>
    <dbReference type="NCBI Taxonomy" id="1105145"/>
    <lineage>
        <taxon>Bacteria</taxon>
        <taxon>Bacillati</taxon>
        <taxon>Actinomycetota</taxon>
        <taxon>Actinomycetes</taxon>
        <taxon>Pseudonocardiales</taxon>
        <taxon>Pseudonocardiaceae</taxon>
        <taxon>Saccharothrix</taxon>
    </lineage>
</organism>
<dbReference type="RefSeq" id="WP_184920163.1">
    <property type="nucleotide sequence ID" value="NZ_JACHMO010000001.1"/>
</dbReference>
<dbReference type="AlphaFoldDB" id="A0A7W9M0K8"/>
<dbReference type="Gene3D" id="2.60.120.260">
    <property type="entry name" value="Galactose-binding domain-like"/>
    <property type="match status" value="1"/>
</dbReference>
<comment type="caution">
    <text evidence="1">The sequence shown here is derived from an EMBL/GenBank/DDBJ whole genome shotgun (WGS) entry which is preliminary data.</text>
</comment>
<name>A0A7W9M0K8_9PSEU</name>
<dbReference type="EMBL" id="JACHMO010000001">
    <property type="protein sequence ID" value="MBB5803050.1"/>
    <property type="molecule type" value="Genomic_DNA"/>
</dbReference>
<keyword evidence="2" id="KW-1185">Reference proteome</keyword>
<gene>
    <name evidence="1" type="ORF">F4560_002818</name>
</gene>